<dbReference type="PROSITE" id="PS51208">
    <property type="entry name" value="AUTOTRANSPORTER"/>
    <property type="match status" value="1"/>
</dbReference>
<dbReference type="EMBL" id="JAEVLS010000003">
    <property type="protein sequence ID" value="MBM0106341.1"/>
    <property type="molecule type" value="Genomic_DNA"/>
</dbReference>
<dbReference type="CDD" id="cd01344">
    <property type="entry name" value="PL2_Passenger_AT"/>
    <property type="match status" value="1"/>
</dbReference>
<reference evidence="4 5" key="1">
    <citation type="journal article" date="2021" name="Int. J. Syst. Evol. Microbiol.">
        <title>Steroidobacter gossypii sp. nov., isolated from soil of cotton cropping field.</title>
        <authorList>
            <person name="Huang R."/>
            <person name="Yang S."/>
            <person name="Zhen C."/>
            <person name="Liu W."/>
        </authorList>
    </citation>
    <scope>NUCLEOTIDE SEQUENCE [LARGE SCALE GENOMIC DNA]</scope>
    <source>
        <strain evidence="4 5">S1-65</strain>
    </source>
</reference>
<dbReference type="PANTHER" id="PTHR35037">
    <property type="entry name" value="C-TERMINAL REGION OF AIDA-LIKE PROTEIN"/>
    <property type="match status" value="1"/>
</dbReference>
<feature type="domain" description="Autotransporter" evidence="3">
    <location>
        <begin position="3197"/>
        <end position="3474"/>
    </location>
</feature>
<evidence type="ECO:0000259" key="3">
    <source>
        <dbReference type="PROSITE" id="PS51208"/>
    </source>
</evidence>
<dbReference type="RefSeq" id="WP_203168447.1">
    <property type="nucleotide sequence ID" value="NZ_JAEVLS010000003.1"/>
</dbReference>
<evidence type="ECO:0000256" key="1">
    <source>
        <dbReference type="ARBA" id="ARBA00022729"/>
    </source>
</evidence>
<dbReference type="InterPro" id="IPR005546">
    <property type="entry name" value="Autotransporte_beta"/>
</dbReference>
<evidence type="ECO:0000256" key="2">
    <source>
        <dbReference type="ARBA" id="ARBA00023026"/>
    </source>
</evidence>
<dbReference type="Proteomes" id="UP000661077">
    <property type="component" value="Unassembled WGS sequence"/>
</dbReference>
<dbReference type="InterPro" id="IPR051551">
    <property type="entry name" value="Autotransporter_adhesion"/>
</dbReference>
<dbReference type="PANTHER" id="PTHR35037:SF3">
    <property type="entry name" value="C-TERMINAL REGION OF AIDA-LIKE PROTEIN"/>
    <property type="match status" value="1"/>
</dbReference>
<dbReference type="Pfam" id="PF18883">
    <property type="entry name" value="AC_1"/>
    <property type="match status" value="1"/>
</dbReference>
<name>A0ABS1WZE1_9GAMM</name>
<dbReference type="NCBIfam" id="TIGR02601">
    <property type="entry name" value="autotrns_rpt"/>
    <property type="match status" value="11"/>
</dbReference>
<dbReference type="Gene3D" id="2.160.20.160">
    <property type="match status" value="1"/>
</dbReference>
<dbReference type="SUPFAM" id="SSF51126">
    <property type="entry name" value="Pectin lyase-like"/>
    <property type="match status" value="4"/>
</dbReference>
<dbReference type="InterPro" id="IPR011050">
    <property type="entry name" value="Pectin_lyase_fold/virulence"/>
</dbReference>
<dbReference type="NCBIfam" id="TIGR01414">
    <property type="entry name" value="autotrans_barl"/>
    <property type="match status" value="1"/>
</dbReference>
<accession>A0ABS1WZE1</accession>
<dbReference type="InterPro" id="IPR006315">
    <property type="entry name" value="OM_autotransptr_brl_dom"/>
</dbReference>
<dbReference type="Pfam" id="PF13018">
    <property type="entry name" value="ESPR"/>
    <property type="match status" value="1"/>
</dbReference>
<dbReference type="InterPro" id="IPR043990">
    <property type="entry name" value="AC_1"/>
</dbReference>
<protein>
    <submittedName>
        <fullName evidence="4">Autotransporter outer membrane beta-barrel domain-containing protein</fullName>
    </submittedName>
</protein>
<comment type="caution">
    <text evidence="4">The sequence shown here is derived from an EMBL/GenBank/DDBJ whole genome shotgun (WGS) entry which is preliminary data.</text>
</comment>
<keyword evidence="2" id="KW-0843">Virulence</keyword>
<dbReference type="InterPro" id="IPR012332">
    <property type="entry name" value="Autotransporter_pectin_lyase_C"/>
</dbReference>
<dbReference type="InterPro" id="IPR024973">
    <property type="entry name" value="ESPR"/>
</dbReference>
<dbReference type="SUPFAM" id="SSF103515">
    <property type="entry name" value="Autotransporter"/>
    <property type="match status" value="1"/>
</dbReference>
<dbReference type="InterPro" id="IPR013425">
    <property type="entry name" value="Autotrns_rpt"/>
</dbReference>
<sequence>MNRIYRVVWSTVRNAWVVACELATSRGKSRTAVNGSSACEHRWSRRVSPLRLAVLAGLFGVQATSHAADRYWDINRTLPGLGGAGTWDLSTTFWGADDDGVTGPYAAWSNAALDDAYFTGTGGAITLNTPITAHSLFFTANGYSLTGSTLTLAGVNPTITTNSNVTVSISSALAGTAGLIKNGAGALILTGTNTFSGGITVNAGNLSVDDNAALGALSNGITMAAGTSLSSSTSLSGRTVTLNGGLITLAGATGTARFTGAGGLDVTGGGVSLTDDTNDYTGQTRFRGNGSRSFTSIADLGVASSLGAPTDAALGTVVFTAQSNYGDTLSYLGDGDSSNRNWQIASGGGGAFPAVATLINSGTGTLRITGNIAGVGGITTIGFNANTADFELLGVISDTSTRPFSFAGSSTARSITLGSANTYAGDSSIGVVTVRAPVLADVGLSSSFGAGTGGGGGRINVSTGILSYTGAGASTNRPWTFNGGTIRNDGTGALTLTGNLDLLGNGATFGGSYTGGDNTVSGVIAGTGNLTSNGSGTWVLTGANTRSGAINIQSGTLRAGSASAFGTTTGITINNGTLDLNAFDLETPNLDGAGGTLALGGANLTFNGASAVTGAYGGSITGTGGIVKLGASTQTLSGSNLYTGDTTIGGGTLALNFSATGAPTADILSSQSTLNLGGGNLVVTGAAGENNVQTFDGVNITAGNNNISATSGSGGSMLLNLGAINRSGGLVDFDLPTDGFITTTSDALGGWATVNNGSSYAKIDENGRILAFTESDYTIANNPADWADGQFISDDSTGFNTPSTVDSPDGTLQLGGLRYTAARSTTLNIAGGDTLGIDGAILVTPTVGAFNQTIQGGSLTGMAGGGTLGIQQNSTGRFFINSQIVDNGGAIGFTKSGGGEVVLSNTNSTYTGATIVTQGTLEVASIANGGQASSIGQSSAASSNLVLEGAELRYAGGGETTDRGFTVNRSGSVANSTIGVANAAANLEFTGVVTGGEGAGLIKTGAGTLTLSNGANDYTGITSVNVGTLSITTLANGGEVSSIGASSSDSTNLVLSGGGRLQYTGGSVTSDRGFTLAGSGGVIEVTDLNSTLTLGGTATGTGASALRKEGAGTLVLAGTNTYTGATTVNAGVLRAGSEAAFGGPSLMTLADTAGVTLDLAGYDNKVGGLSGGGVSGGNVLLGDATLTIGGANASYSGTISGDGGLYKENSSVQTMVDCNHSYLGPTTIWAGTLRVDCLADGGAPSGIGASSSDASNLFLRGTLDYTGGDVTIDRGFQAATGTLSVSNAGATLQLDGQVTGTNFWKDGAGTLVLSNSSNAQTDYTGMSGGTLRAAASGVFGAGGLRFNGPNATVDLDGFDNSVRYLHTNVEVANQRILLNGANLTISEGGGTFSGAINGAGTLIKSGGSVQALSGCASNYSGSTTINGGWLRVTCLNDGGVDSSIGRSSSAPTNLIINAGLEYNGAGSSSDRQFTVGAAGATLSAAGTGAVNFTSTAPITFTGTNARTLTLRGSNTNDNTLSAQITDADSGVVRVTKTDDGTWVLGNETNTYTGITRIDGGVLAVTKLADGLQASSIGASSGAATNLVIGNGSTLRYTGATESSTNRQFTLSQGVTYIQSSGLGALKFTNTGNVTLAGSGDRTIALGGTNTGDNTMGGTIADASATGRTTLAKNDSGTWILTGNNTYTGNTVINAGNLMIGNGGNTGNAGAGNVIVDSAASTLSINRSDTFDFNGTLSGPGRLAQVGAGTTRLTSTSNSIGATTVSAGTLEVDGALSSSTFAMNGASTLNVDGTVQGANGAASTFTGDSGASTINVRTGGTLVASGDLGDGSDVLNLTGTLSTTAGVLNLGAGNDTFTLNDGAIINGLGVNAGAATTGDVLLLNNAAALTFNGGTTIGFETLLKQNSGVATMTGTQTFTAGTTIDAGTLDVDGTLQTSTVAVNNGATLNVDGAVQAATAALSDGAILNVAGTMQAAGGTPTAITGTAGANTIVIEQGAILRGSGDLGDGNDVLDVAGTLNTGGGTFSLGAGNDTFVVHDTTAVIGTLDAGAGDDMLNVNVSAGSVVPLGSTTGFESLGKSGFGQLAINGPSDFVDVQVQAGVLDVTSTGSIETHLATVSSGATLNVDGSLLFTAGADQFTIAGNVTGGGNVDMLDGDDVLTIQDGAAINIAIDAGSAVTGDIVTLDSAAALTFDGTNVTGFEQLVKQNAGTATLAGTHNYDVATINGGTLDVDGTLDAGTVALTDGATLNVDGVVRASAMAPTSLTGTAGVNIVAVGAGGNLLATGDLGDGADVLDVSGTLDTGGGTLSLGDGNDSFVIHDGTNVIGTVEGGAGLDTRVYDINLTADVGALSGFEGLTKTGTGVLNINGPGTSVFEQVEALGGTLNVAAGGAVDGVSSTSVGPQGTLQVDGTYSGTAGNDTFTAAGTVSGAGTIDLGDGDDVLTIQDGAALNMVIDGGAANDTVALDSASALTFAGAEVSGFERLLKQNVGTATLVGVHSYDNTTVEGGTLDVEGVVETGTLFVNDGTTLRIDGTVQALGAAQTAITGSAGVDTVVVNAGGSLLATGDLGEGDDVLDVAGTLDTGAGALSLGDGDDSFVIHDGTIVLGTVAGGAGVDTRVYDITGTAQLGALQEFEGLTKRNTGTLTITGPAATTGLLEVAVEGGTLGIEANGNVTGVQTATVAAGATLNVDGDFGFTLGGDTFTVAGNVAGRGSIDMLDGDDQLTLLDGADLSGLATALEGGAGHDTLTLDVDSAARLGGATGFETLIKQGNGAATIAGPAGSRFDTVLVRAGVLEVAVGAVVDPVTTVVDAGATMMVDGIYNGTADADTFTLSGTLAGSGTIDLLAGDDVLTINTGSDVSFSGVFDANAATADRFVLAGAGADAFDASLIGAVFQNFDEFRKEGTGTWRLTGSGAQHWTVAEGTLIGDSTSLAGDIDNAATVIFDQATDGSYAGVLSGSGTLIKQNTGTLAMTATHAFAGDTQIQSGTLEVDGVLPGTVTVGSGGTLSGVGMVMDVRSLAGGFVAPGTSANPFGTLTIAGNYDGAGAVRINTELGNESSPTSRLVIQGNVSGASTVVVSRAGGNGAATAGDGIEIIQVDGASAADSFRLARPVQAGAYEYLLYQGGAADANDWYLRSELIDPDAPIDPEQPPTPAFRPGAAGYVLGHQANLEYGFSALGNLRARVGDQGRVTGAESDNHAADAWMRVYAHELDISGARFETEDLKMSTVHFGTDVYSHQVGKASVHLGVMASVGESTATFFDAARSAAGLAPRAGEVESDVIGGGLYWTRHGGGGGYLDLTAQLLHYRNRYQDQYLAASHQSGWGGTLSAEIGKAFALGGKWLLEPQLQLAYQRLELGDFTDEVSAVSAVDEDALRGRAALQLLRAPSRWLGMDDASPYIGVGVQRDFRDADSIMIGSTTLGEEIPDTTGDASVGFTGSVRPGIELHLDLRYQKSTEGERDGVRGNFGFRMTF</sequence>
<evidence type="ECO:0000313" key="4">
    <source>
        <dbReference type="EMBL" id="MBM0106341.1"/>
    </source>
</evidence>
<evidence type="ECO:0000313" key="5">
    <source>
        <dbReference type="Proteomes" id="UP000661077"/>
    </source>
</evidence>
<keyword evidence="5" id="KW-1185">Reference proteome</keyword>
<proteinExistence type="predicted"/>
<dbReference type="SMART" id="SM00869">
    <property type="entry name" value="Autotransporter"/>
    <property type="match status" value="1"/>
</dbReference>
<dbReference type="Gene3D" id="2.160.20.20">
    <property type="match status" value="2"/>
</dbReference>
<gene>
    <name evidence="4" type="ORF">JM946_16525</name>
</gene>
<dbReference type="InterPro" id="IPR036709">
    <property type="entry name" value="Autotransporte_beta_dom_sf"/>
</dbReference>
<organism evidence="4 5">
    <name type="scientific">Steroidobacter gossypii</name>
    <dbReference type="NCBI Taxonomy" id="2805490"/>
    <lineage>
        <taxon>Bacteria</taxon>
        <taxon>Pseudomonadati</taxon>
        <taxon>Pseudomonadota</taxon>
        <taxon>Gammaproteobacteria</taxon>
        <taxon>Steroidobacterales</taxon>
        <taxon>Steroidobacteraceae</taxon>
        <taxon>Steroidobacter</taxon>
    </lineage>
</organism>
<keyword evidence="1" id="KW-0732">Signal</keyword>
<dbReference type="Pfam" id="PF12951">
    <property type="entry name" value="PATR"/>
    <property type="match status" value="17"/>
</dbReference>